<keyword evidence="2" id="KW-1185">Reference proteome</keyword>
<accession>A0A1V4HXS7</accession>
<dbReference type="STRING" id="29421.B2M20_10820"/>
<evidence type="ECO:0000313" key="1">
    <source>
        <dbReference type="EMBL" id="OPH82714.1"/>
    </source>
</evidence>
<dbReference type="AlphaFoldDB" id="A0A1V4HXS7"/>
<evidence type="ECO:0000313" key="2">
    <source>
        <dbReference type="Proteomes" id="UP000189940"/>
    </source>
</evidence>
<organism evidence="1 2">
    <name type="scientific">Nitrobacter vulgaris</name>
    <dbReference type="NCBI Taxonomy" id="29421"/>
    <lineage>
        <taxon>Bacteria</taxon>
        <taxon>Pseudomonadati</taxon>
        <taxon>Pseudomonadota</taxon>
        <taxon>Alphaproteobacteria</taxon>
        <taxon>Hyphomicrobiales</taxon>
        <taxon>Nitrobacteraceae</taxon>
        <taxon>Nitrobacter</taxon>
    </lineage>
</organism>
<gene>
    <name evidence="1" type="ORF">B2M20_10820</name>
</gene>
<comment type="caution">
    <text evidence="1">The sequence shown here is derived from an EMBL/GenBank/DDBJ whole genome shotgun (WGS) entry which is preliminary data.</text>
</comment>
<proteinExistence type="predicted"/>
<dbReference type="EMBL" id="MWPQ01000041">
    <property type="protein sequence ID" value="OPH82714.1"/>
    <property type="molecule type" value="Genomic_DNA"/>
</dbReference>
<dbReference type="Proteomes" id="UP000189940">
    <property type="component" value="Unassembled WGS sequence"/>
</dbReference>
<protein>
    <submittedName>
        <fullName evidence="1">Uncharacterized protein</fullName>
    </submittedName>
</protein>
<name>A0A1V4HXS7_NITVU</name>
<sequence length="78" mass="8871">MVLEVADSLRELLVCHDTARRLGRAGARAGVLITDESCARAVMMRRAPFCRNASPYFAITRFALKARKFLTHEEVYRD</sequence>
<reference evidence="1 2" key="1">
    <citation type="submission" date="2017-02" db="EMBL/GenBank/DDBJ databases">
        <title>Genome sequence of the nitrite-oxidizing bacterium Nitrobacter vulgaris strain Ab1.</title>
        <authorList>
            <person name="Mellbye B.L."/>
            <person name="Davis E.W."/>
            <person name="Spieck E."/>
            <person name="Chang J.H."/>
            <person name="Bottomley P.J."/>
            <person name="Sayavedra-Soto L.A."/>
        </authorList>
    </citation>
    <scope>NUCLEOTIDE SEQUENCE [LARGE SCALE GENOMIC DNA]</scope>
    <source>
        <strain evidence="1 2">Ab1</strain>
    </source>
</reference>